<keyword evidence="2" id="KW-0472">Membrane</keyword>
<proteinExistence type="predicted"/>
<keyword evidence="2" id="KW-0812">Transmembrane</keyword>
<evidence type="ECO:0000313" key="3">
    <source>
        <dbReference type="EMBL" id="MBA2933960.1"/>
    </source>
</evidence>
<evidence type="ECO:0000256" key="2">
    <source>
        <dbReference type="SAM" id="Phobius"/>
    </source>
</evidence>
<comment type="caution">
    <text evidence="3">The sequence shown here is derived from an EMBL/GenBank/DDBJ whole genome shotgun (WGS) entry which is preliminary data.</text>
</comment>
<evidence type="ECO:0000313" key="4">
    <source>
        <dbReference type="Proteomes" id="UP000570166"/>
    </source>
</evidence>
<keyword evidence="4" id="KW-1185">Reference proteome</keyword>
<dbReference type="Proteomes" id="UP000570166">
    <property type="component" value="Unassembled WGS sequence"/>
</dbReference>
<keyword evidence="2" id="KW-1133">Transmembrane helix</keyword>
<feature type="region of interest" description="Disordered" evidence="1">
    <location>
        <begin position="356"/>
        <end position="375"/>
    </location>
</feature>
<evidence type="ECO:0000256" key="1">
    <source>
        <dbReference type="SAM" id="MobiDB-lite"/>
    </source>
</evidence>
<gene>
    <name evidence="3" type="ORF">HZF05_07585</name>
</gene>
<protein>
    <submittedName>
        <fullName evidence="3">Uncharacterized protein</fullName>
    </submittedName>
</protein>
<feature type="compositionally biased region" description="Basic and acidic residues" evidence="1">
    <location>
        <begin position="1"/>
        <end position="11"/>
    </location>
</feature>
<accession>A0A838L4Z1</accession>
<name>A0A838L4Z1_9SPHN</name>
<sequence>MVAMPEGKDGQEPNLVPAPVPAEPADDGRGYLFLGFSIIGAGLLVVAAIVLHLLAHLSLHDAIAAGTSASDPVGADVVMDGQTPNMLTASAQGMALIGGGGGTARSPDQPGGPVRLSPYHHWMLFADARGGVAAVRPGPRTLSYGWVDPVLANWRRLAWAPLFRPSANRALGIVAQVEALDLPAASRPRLIGRGRACSDCPEMVEVAGGWTFDGARLWQSGWHWNDMRRLARIDDLAIGAKPVASSVWGQCQKDGQCVGQPTSGDDGSLLIKDPALVKPLLVWLSSRTGRKIWIASRAESTLIAPDNAVPSEGEWVCANRDAQADSRSCSIRRGARGADAQAAAAFRIVAGGPVQTAQSRPLVPPTPEPDAAASGPAPRVYLHIAAEAQRLAAQAVAAKIAGLPLNGQKIVVPGIQFRPNSPQISQLRCFTASDCALAPSLLAEIGKATGITFDLSDQSGRYADAKIRPLHYEIWFGSGGA</sequence>
<dbReference type="RefSeq" id="WP_160365568.1">
    <property type="nucleotide sequence ID" value="NZ_JACEIB010000004.1"/>
</dbReference>
<reference evidence="3 4" key="1">
    <citation type="submission" date="2020-07" db="EMBL/GenBank/DDBJ databases">
        <authorList>
            <person name="Sun Q."/>
        </authorList>
    </citation>
    <scope>NUCLEOTIDE SEQUENCE [LARGE SCALE GENOMIC DNA]</scope>
    <source>
        <strain evidence="3 4">CGMCC 1.13654</strain>
    </source>
</reference>
<organism evidence="3 4">
    <name type="scientific">Sphingomonas chungangi</name>
    <dbReference type="NCBI Taxonomy" id="2683589"/>
    <lineage>
        <taxon>Bacteria</taxon>
        <taxon>Pseudomonadati</taxon>
        <taxon>Pseudomonadota</taxon>
        <taxon>Alphaproteobacteria</taxon>
        <taxon>Sphingomonadales</taxon>
        <taxon>Sphingomonadaceae</taxon>
        <taxon>Sphingomonas</taxon>
    </lineage>
</organism>
<feature type="transmembrane region" description="Helical" evidence="2">
    <location>
        <begin position="31"/>
        <end position="54"/>
    </location>
</feature>
<dbReference type="AlphaFoldDB" id="A0A838L4Z1"/>
<feature type="region of interest" description="Disordered" evidence="1">
    <location>
        <begin position="1"/>
        <end position="22"/>
    </location>
</feature>
<dbReference type="EMBL" id="JACEIB010000004">
    <property type="protein sequence ID" value="MBA2933960.1"/>
    <property type="molecule type" value="Genomic_DNA"/>
</dbReference>